<dbReference type="AlphaFoldDB" id="A0A8D2ITC1"/>
<dbReference type="Proteomes" id="UP000694545">
    <property type="component" value="Unplaced"/>
</dbReference>
<evidence type="ECO:0000256" key="2">
    <source>
        <dbReference type="ARBA" id="ARBA00008543"/>
    </source>
</evidence>
<evidence type="ECO:0000256" key="5">
    <source>
        <dbReference type="SAM" id="MobiDB-lite"/>
    </source>
</evidence>
<proteinExistence type="inferred from homology"/>
<sequence length="258" mass="27968">HHYPEPFGRPSAFPSASIRLGQTLPVNSSSCPLFLQICVMECEGRLPSSATWDLCSKMPSRKVSLRPGLDHAEDGSEWPLEKWDGGLLGGGGGLKPLGDLARAVDLSQADDEKQGSKLSGLLRQPEAEGDGGHGGRVPPGALQGHREVPRRMSDFLSGPFSYGQLAEPGVQELQKRFGGFIGVRKSARKWHNQKRFSEFLKQYLGMTGRFSFPVPPTCCELVSDVPFQISQPPPSPVLCPVPAGPGLLRRATQKHSVH</sequence>
<keyword evidence="4" id="KW-1015">Disulfide bond</keyword>
<dbReference type="GO" id="GO:0031628">
    <property type="term" value="F:opioid receptor binding"/>
    <property type="evidence" value="ECO:0007669"/>
    <property type="project" value="TreeGrafter"/>
</dbReference>
<dbReference type="GO" id="GO:0043025">
    <property type="term" value="C:neuronal cell body"/>
    <property type="evidence" value="ECO:0007669"/>
    <property type="project" value="TreeGrafter"/>
</dbReference>
<reference evidence="6" key="1">
    <citation type="submission" date="2025-08" db="UniProtKB">
        <authorList>
            <consortium name="Ensembl"/>
        </authorList>
    </citation>
    <scope>IDENTIFICATION</scope>
</reference>
<dbReference type="GO" id="GO:0005576">
    <property type="term" value="C:extracellular region"/>
    <property type="evidence" value="ECO:0007669"/>
    <property type="project" value="UniProtKB-SubCell"/>
</dbReference>
<dbReference type="InterPro" id="IPR006024">
    <property type="entry name" value="Opioid_neupept"/>
</dbReference>
<comment type="subcellular location">
    <subcellularLocation>
        <location evidence="1">Secreted</location>
    </subcellularLocation>
</comment>
<dbReference type="GO" id="GO:0007268">
    <property type="term" value="P:chemical synaptic transmission"/>
    <property type="evidence" value="ECO:0007669"/>
    <property type="project" value="TreeGrafter"/>
</dbReference>
<reference evidence="6" key="2">
    <citation type="submission" date="2025-09" db="UniProtKB">
        <authorList>
            <consortium name="Ensembl"/>
        </authorList>
    </citation>
    <scope>IDENTIFICATION</scope>
</reference>
<protein>
    <recommendedName>
        <fullName evidence="8">Prepronociceptin</fullName>
    </recommendedName>
</protein>
<dbReference type="PANTHER" id="PTHR11438">
    <property type="entry name" value="PROENKEPHALIN"/>
    <property type="match status" value="1"/>
</dbReference>
<accession>A0A8D2ITC1</accession>
<evidence type="ECO:0008006" key="8">
    <source>
        <dbReference type="Google" id="ProtNLM"/>
    </source>
</evidence>
<evidence type="ECO:0000313" key="6">
    <source>
        <dbReference type="Ensembl" id="ENSVKKP00000002062.1"/>
    </source>
</evidence>
<evidence type="ECO:0000256" key="1">
    <source>
        <dbReference type="ARBA" id="ARBA00004613"/>
    </source>
</evidence>
<organism evidence="6 7">
    <name type="scientific">Varanus komodoensis</name>
    <name type="common">Komodo dragon</name>
    <dbReference type="NCBI Taxonomy" id="61221"/>
    <lineage>
        <taxon>Eukaryota</taxon>
        <taxon>Metazoa</taxon>
        <taxon>Chordata</taxon>
        <taxon>Craniata</taxon>
        <taxon>Vertebrata</taxon>
        <taxon>Euteleostomi</taxon>
        <taxon>Lepidosauria</taxon>
        <taxon>Squamata</taxon>
        <taxon>Bifurcata</taxon>
        <taxon>Unidentata</taxon>
        <taxon>Episquamata</taxon>
        <taxon>Toxicofera</taxon>
        <taxon>Anguimorpha</taxon>
        <taxon>Paleoanguimorpha</taxon>
        <taxon>Varanoidea</taxon>
        <taxon>Varanidae</taxon>
        <taxon>Varanus</taxon>
    </lineage>
</organism>
<evidence type="ECO:0000256" key="4">
    <source>
        <dbReference type="ARBA" id="ARBA00023157"/>
    </source>
</evidence>
<keyword evidence="7" id="KW-1185">Reference proteome</keyword>
<comment type="similarity">
    <text evidence="2">Belongs to the opioid neuropeptide precursor family.</text>
</comment>
<dbReference type="Pfam" id="PF01160">
    <property type="entry name" value="Opiods_neuropep"/>
    <property type="match status" value="1"/>
</dbReference>
<dbReference type="GO" id="GO:0030425">
    <property type="term" value="C:dendrite"/>
    <property type="evidence" value="ECO:0007669"/>
    <property type="project" value="TreeGrafter"/>
</dbReference>
<evidence type="ECO:0000313" key="7">
    <source>
        <dbReference type="Proteomes" id="UP000694545"/>
    </source>
</evidence>
<dbReference type="Ensembl" id="ENSVKKT00000002128.1">
    <property type="protein sequence ID" value="ENSVKKP00000002062.1"/>
    <property type="gene ID" value="ENSVKKG00000001675.1"/>
</dbReference>
<feature type="region of interest" description="Disordered" evidence="5">
    <location>
        <begin position="107"/>
        <end position="144"/>
    </location>
</feature>
<dbReference type="GO" id="GO:0007218">
    <property type="term" value="P:neuropeptide signaling pathway"/>
    <property type="evidence" value="ECO:0007669"/>
    <property type="project" value="InterPro"/>
</dbReference>
<dbReference type="GO" id="GO:0007600">
    <property type="term" value="P:sensory perception"/>
    <property type="evidence" value="ECO:0007669"/>
    <property type="project" value="TreeGrafter"/>
</dbReference>
<dbReference type="GO" id="GO:0043679">
    <property type="term" value="C:axon terminus"/>
    <property type="evidence" value="ECO:0007669"/>
    <property type="project" value="TreeGrafter"/>
</dbReference>
<evidence type="ECO:0000256" key="3">
    <source>
        <dbReference type="ARBA" id="ARBA00022525"/>
    </source>
</evidence>
<dbReference type="PANTHER" id="PTHR11438:SF2">
    <property type="entry name" value="PREPRONOCICEPTIN"/>
    <property type="match status" value="1"/>
</dbReference>
<name>A0A8D2ITC1_VARKO</name>
<dbReference type="GO" id="GO:0005886">
    <property type="term" value="C:plasma membrane"/>
    <property type="evidence" value="ECO:0007669"/>
    <property type="project" value="TreeGrafter"/>
</dbReference>
<keyword evidence="3" id="KW-0964">Secreted</keyword>